<evidence type="ECO:0000256" key="5">
    <source>
        <dbReference type="ARBA" id="ARBA00022692"/>
    </source>
</evidence>
<sequence length="324" mass="35874">MAVRAARGYFELTRLHKPVMGNTLMFWPCAWGLTMAARAVHLPLPIFSVKLAVFAVGSCLLHSSACVLNDICDVDFDRQLPLTSRLRPMIAHVERTRDRPLPAGVVSMRGASMLCVSLFVPVLGLLSYGDSLSLILGVIGIFPLHALYPFMKRWTWWPQAWLGLAFNWGVLLTWTSVTGRLPSLPLWVLFFGGVCICAVAESRALLAAISWTIVYDTIYACQDREDDMRVGVKSTALLFGDYVREVLAVMVAILVLCLAYAGWALHLGVGYAVLSVGGTLIHSAWQLATWNEADLKDHRAKFESNGWVGAVIWLGILYDYLSEI</sequence>
<dbReference type="InterPro" id="IPR044878">
    <property type="entry name" value="UbiA_sf"/>
</dbReference>
<comment type="cofactor">
    <cofactor evidence="1">
        <name>Mg(2+)</name>
        <dbReference type="ChEBI" id="CHEBI:18420"/>
    </cofactor>
</comment>
<feature type="transmembrane region" description="Helical" evidence="8">
    <location>
        <begin position="242"/>
        <end position="263"/>
    </location>
</feature>
<evidence type="ECO:0000256" key="3">
    <source>
        <dbReference type="ARBA" id="ARBA00005985"/>
    </source>
</evidence>
<evidence type="ECO:0000256" key="6">
    <source>
        <dbReference type="ARBA" id="ARBA00022989"/>
    </source>
</evidence>
<feature type="transmembrane region" description="Helical" evidence="8">
    <location>
        <begin position="302"/>
        <end position="321"/>
    </location>
</feature>
<keyword evidence="5 8" id="KW-0812">Transmembrane</keyword>
<dbReference type="GO" id="GO:0006744">
    <property type="term" value="P:ubiquinone biosynthetic process"/>
    <property type="evidence" value="ECO:0007669"/>
    <property type="project" value="TreeGrafter"/>
</dbReference>
<comment type="caution">
    <text evidence="9">The sequence shown here is derived from an EMBL/GenBank/DDBJ whole genome shotgun (WGS) entry which is preliminary data.</text>
</comment>
<evidence type="ECO:0000256" key="7">
    <source>
        <dbReference type="ARBA" id="ARBA00023136"/>
    </source>
</evidence>
<dbReference type="CDD" id="cd13959">
    <property type="entry name" value="PT_UbiA_COQ2"/>
    <property type="match status" value="1"/>
</dbReference>
<evidence type="ECO:0000256" key="8">
    <source>
        <dbReference type="SAM" id="Phobius"/>
    </source>
</evidence>
<evidence type="ECO:0000313" key="10">
    <source>
        <dbReference type="Proteomes" id="UP001215151"/>
    </source>
</evidence>
<dbReference type="GO" id="GO:0005743">
    <property type="term" value="C:mitochondrial inner membrane"/>
    <property type="evidence" value="ECO:0007669"/>
    <property type="project" value="TreeGrafter"/>
</dbReference>
<dbReference type="AlphaFoldDB" id="A0AAD7XFE6"/>
<protein>
    <submittedName>
        <fullName evidence="9">Uncharacterized protein</fullName>
    </submittedName>
</protein>
<dbReference type="PANTHER" id="PTHR11048">
    <property type="entry name" value="PRENYLTRANSFERASES"/>
    <property type="match status" value="1"/>
</dbReference>
<organism evidence="9 10">
    <name type="scientific">Trametes cubensis</name>
    <dbReference type="NCBI Taxonomy" id="1111947"/>
    <lineage>
        <taxon>Eukaryota</taxon>
        <taxon>Fungi</taxon>
        <taxon>Dikarya</taxon>
        <taxon>Basidiomycota</taxon>
        <taxon>Agaricomycotina</taxon>
        <taxon>Agaricomycetes</taxon>
        <taxon>Polyporales</taxon>
        <taxon>Polyporaceae</taxon>
        <taxon>Trametes</taxon>
    </lineage>
</organism>
<gene>
    <name evidence="9" type="ORF">ONZ51_g1556</name>
</gene>
<evidence type="ECO:0000313" key="9">
    <source>
        <dbReference type="EMBL" id="KAJ8495753.1"/>
    </source>
</evidence>
<evidence type="ECO:0000256" key="4">
    <source>
        <dbReference type="ARBA" id="ARBA00022679"/>
    </source>
</evidence>
<dbReference type="GO" id="GO:0008412">
    <property type="term" value="F:4-hydroxybenzoate polyprenyltransferase activity"/>
    <property type="evidence" value="ECO:0007669"/>
    <property type="project" value="TreeGrafter"/>
</dbReference>
<evidence type="ECO:0000256" key="2">
    <source>
        <dbReference type="ARBA" id="ARBA00004141"/>
    </source>
</evidence>
<dbReference type="InterPro" id="IPR000537">
    <property type="entry name" value="UbiA_prenyltransferase"/>
</dbReference>
<comment type="similarity">
    <text evidence="3">Belongs to the UbiA prenyltransferase family.</text>
</comment>
<reference evidence="9" key="1">
    <citation type="submission" date="2022-11" db="EMBL/GenBank/DDBJ databases">
        <title>Genome Sequence of Cubamyces cubensis.</title>
        <authorList>
            <person name="Buettner E."/>
        </authorList>
    </citation>
    <scope>NUCLEOTIDE SEQUENCE</scope>
    <source>
        <strain evidence="9">MPL-01</strain>
    </source>
</reference>
<dbReference type="FunFam" id="1.20.120.1780:FF:000001">
    <property type="entry name" value="4-hydroxybenzoate octaprenyltransferase"/>
    <property type="match status" value="1"/>
</dbReference>
<dbReference type="Proteomes" id="UP001215151">
    <property type="component" value="Unassembled WGS sequence"/>
</dbReference>
<dbReference type="EMBL" id="JAPEVG010000021">
    <property type="protein sequence ID" value="KAJ8495753.1"/>
    <property type="molecule type" value="Genomic_DNA"/>
</dbReference>
<comment type="subcellular location">
    <subcellularLocation>
        <location evidence="2">Membrane</location>
        <topology evidence="2">Multi-pass membrane protein</topology>
    </subcellularLocation>
</comment>
<feature type="transmembrane region" description="Helical" evidence="8">
    <location>
        <begin position="183"/>
        <end position="200"/>
    </location>
</feature>
<proteinExistence type="inferred from homology"/>
<dbReference type="InterPro" id="IPR039653">
    <property type="entry name" value="Prenyltransferase"/>
</dbReference>
<feature type="transmembrane region" description="Helical" evidence="8">
    <location>
        <begin position="160"/>
        <end position="177"/>
    </location>
</feature>
<dbReference type="PANTHER" id="PTHR11048:SF28">
    <property type="entry name" value="4-HYDROXYBENZOATE POLYPRENYLTRANSFERASE, MITOCHONDRIAL"/>
    <property type="match status" value="1"/>
</dbReference>
<feature type="transmembrane region" description="Helical" evidence="8">
    <location>
        <begin position="269"/>
        <end position="290"/>
    </location>
</feature>
<accession>A0AAD7XFE6</accession>
<evidence type="ECO:0000256" key="1">
    <source>
        <dbReference type="ARBA" id="ARBA00001946"/>
    </source>
</evidence>
<dbReference type="Pfam" id="PF01040">
    <property type="entry name" value="UbiA"/>
    <property type="match status" value="1"/>
</dbReference>
<keyword evidence="10" id="KW-1185">Reference proteome</keyword>
<name>A0AAD7XFE6_9APHY</name>
<keyword evidence="7 8" id="KW-0472">Membrane</keyword>
<dbReference type="Gene3D" id="1.10.357.140">
    <property type="entry name" value="UbiA prenyltransferase"/>
    <property type="match status" value="1"/>
</dbReference>
<keyword evidence="4" id="KW-0808">Transferase</keyword>
<dbReference type="Gene3D" id="1.20.120.1780">
    <property type="entry name" value="UbiA prenyltransferase"/>
    <property type="match status" value="1"/>
</dbReference>
<keyword evidence="6 8" id="KW-1133">Transmembrane helix</keyword>